<evidence type="ECO:0000256" key="1">
    <source>
        <dbReference type="ARBA" id="ARBA00004429"/>
    </source>
</evidence>
<feature type="domain" description="PTS EIIB type-2" evidence="15">
    <location>
        <begin position="179"/>
        <end position="276"/>
    </location>
</feature>
<dbReference type="SUPFAM" id="SSF55804">
    <property type="entry name" value="Phoshotransferase/anion transport protein"/>
    <property type="match status" value="1"/>
</dbReference>
<dbReference type="GO" id="GO:0016301">
    <property type="term" value="F:kinase activity"/>
    <property type="evidence" value="ECO:0007669"/>
    <property type="project" value="UniProtKB-KW"/>
</dbReference>
<keyword evidence="11 13" id="KW-0472">Membrane</keyword>
<dbReference type="InterPro" id="IPR003501">
    <property type="entry name" value="PTS_EIIB_2/3"/>
</dbReference>
<feature type="transmembrane region" description="Helical" evidence="13">
    <location>
        <begin position="584"/>
        <end position="602"/>
    </location>
</feature>
<reference evidence="17" key="1">
    <citation type="submission" date="2021-03" db="EMBL/GenBank/DDBJ databases">
        <title>Leucobacter chromiisoli sp. nov., isolated from chromium-containing soil of chemical plant.</title>
        <authorList>
            <person name="Xu Z."/>
        </authorList>
    </citation>
    <scope>NUCLEOTIDE SEQUENCE</scope>
    <source>
        <strain evidence="17">K 70/01</strain>
    </source>
</reference>
<feature type="transmembrane region" description="Helical" evidence="13">
    <location>
        <begin position="428"/>
        <end position="447"/>
    </location>
</feature>
<feature type="transmembrane region" description="Helical" evidence="13">
    <location>
        <begin position="459"/>
        <end position="482"/>
    </location>
</feature>
<dbReference type="InterPro" id="IPR004715">
    <property type="entry name" value="PTS_IIA_fruc"/>
</dbReference>
<keyword evidence="9" id="KW-0418">Kinase</keyword>
<evidence type="ECO:0000256" key="7">
    <source>
        <dbReference type="ARBA" id="ARBA00022683"/>
    </source>
</evidence>
<dbReference type="SUPFAM" id="SSF52794">
    <property type="entry name" value="PTS system IIB component-like"/>
    <property type="match status" value="1"/>
</dbReference>
<dbReference type="AlphaFoldDB" id="A0A939QEC2"/>
<feature type="transmembrane region" description="Helical" evidence="13">
    <location>
        <begin position="549"/>
        <end position="572"/>
    </location>
</feature>
<dbReference type="PROSITE" id="PS51094">
    <property type="entry name" value="PTS_EIIA_TYPE_2"/>
    <property type="match status" value="1"/>
</dbReference>
<feature type="transmembrane region" description="Helical" evidence="13">
    <location>
        <begin position="380"/>
        <end position="407"/>
    </location>
</feature>
<keyword evidence="7" id="KW-0598">Phosphotransferase system</keyword>
<keyword evidence="18" id="KW-1185">Reference proteome</keyword>
<dbReference type="InterPro" id="IPR006327">
    <property type="entry name" value="PTS_IIC_fruc"/>
</dbReference>
<evidence type="ECO:0000256" key="4">
    <source>
        <dbReference type="ARBA" id="ARBA00022553"/>
    </source>
</evidence>
<gene>
    <name evidence="17" type="ORF">J4H85_11185</name>
</gene>
<organism evidence="17 18">
    <name type="scientific">Leucobacter tardus</name>
    <dbReference type="NCBI Taxonomy" id="501483"/>
    <lineage>
        <taxon>Bacteria</taxon>
        <taxon>Bacillati</taxon>
        <taxon>Actinomycetota</taxon>
        <taxon>Actinomycetes</taxon>
        <taxon>Micrococcales</taxon>
        <taxon>Microbacteriaceae</taxon>
        <taxon>Leucobacter</taxon>
    </lineage>
</organism>
<evidence type="ECO:0000259" key="14">
    <source>
        <dbReference type="PROSITE" id="PS51094"/>
    </source>
</evidence>
<dbReference type="NCBIfam" id="TIGR00829">
    <property type="entry name" value="FRU"/>
    <property type="match status" value="1"/>
</dbReference>
<dbReference type="Proteomes" id="UP000668403">
    <property type="component" value="Unassembled WGS sequence"/>
</dbReference>
<evidence type="ECO:0000256" key="5">
    <source>
        <dbReference type="ARBA" id="ARBA00022597"/>
    </source>
</evidence>
<evidence type="ECO:0000259" key="15">
    <source>
        <dbReference type="PROSITE" id="PS51099"/>
    </source>
</evidence>
<dbReference type="Gene3D" id="3.40.930.10">
    <property type="entry name" value="Mannitol-specific EII, Chain A"/>
    <property type="match status" value="1"/>
</dbReference>
<dbReference type="InterPro" id="IPR013011">
    <property type="entry name" value="PTS_EIIB_2"/>
</dbReference>
<dbReference type="PANTHER" id="PTHR30505:SF0">
    <property type="entry name" value="FRUCTOSE-LIKE PTS SYSTEM EIIBC COMPONENT-RELATED"/>
    <property type="match status" value="1"/>
</dbReference>
<dbReference type="InterPro" id="IPR036095">
    <property type="entry name" value="PTS_EIIB-like_sf"/>
</dbReference>
<feature type="transmembrane region" description="Helical" evidence="13">
    <location>
        <begin position="322"/>
        <end position="347"/>
    </location>
</feature>
<keyword evidence="10 13" id="KW-1133">Transmembrane helix</keyword>
<feature type="transmembrane region" description="Helical" evidence="13">
    <location>
        <begin position="494"/>
        <end position="514"/>
    </location>
</feature>
<dbReference type="CDD" id="cd05569">
    <property type="entry name" value="PTS_IIB_fructose"/>
    <property type="match status" value="1"/>
</dbReference>
<dbReference type="InterPro" id="IPR003353">
    <property type="entry name" value="PTS_IIB_fruc"/>
</dbReference>
<keyword evidence="2" id="KW-0813">Transport</keyword>
<evidence type="ECO:0000313" key="17">
    <source>
        <dbReference type="EMBL" id="MBO2990557.1"/>
    </source>
</evidence>
<dbReference type="Pfam" id="PF02302">
    <property type="entry name" value="PTS_IIB"/>
    <property type="match status" value="1"/>
</dbReference>
<evidence type="ECO:0000256" key="8">
    <source>
        <dbReference type="ARBA" id="ARBA00022692"/>
    </source>
</evidence>
<sequence length="692" mass="70802">MPLINDEQVVLDLTGSDRHEATRALAAQLVASGRCTDLDQFVADVRERESKTATGLPGGIAIPHARSAAISEASLVFGRIADGIDWGAKDGPAHLVFLIAAPADGGDAHMQVLPQLARALMRDDFRAALQAAATPAEVVAIVEQHVQLDTSPAPARTEGADAAEQRIEPQPVTTDRRAMRFVGVTSCPTGIAHTYMAAEALENAAREAGHEIRVETQGSAGSTPLSAAQISEADAVIFAHDVEVKERARFAGKPIIDVGVKKAISDGPQLIAQAAELAVAWQTDPDRARTEPAPGAESASEDDGSARIGFGTRLRQWLMTGVSYMIPFVAAGGILIALSFMLAQIALGENGAIEIVKYSLTGDDQYNIAQNFDPASLTSWAALANVIGSASFGFLVPILSGYIAFAIADRPGLVPGIVGGSIAVTMDAGFLGGIVTGLLAGAVARWISSWKVHKGVRGVMPVVVIPLLSSLVTAGLFITVLGRPIVALMTSLNDGLNSLTGGGVLVLGLILGAMMGFDLGGPVNKVAYGFATAGLSAAGTAMDAPQLKIMAAVMAAGMVAPLALALATAVAPKLFSAPERENGKAAWLLGASFISEGAIPFAAADPIRIIIASTIGSAATGGLVMLFGSTLLAPHGGIWVLPLIGQPLLFVAALAVGVAITAALVVLLKAMAARRASTRAAAEAPVAAPATV</sequence>
<evidence type="ECO:0000256" key="2">
    <source>
        <dbReference type="ARBA" id="ARBA00022448"/>
    </source>
</evidence>
<feature type="transmembrane region" description="Helical" evidence="13">
    <location>
        <begin position="609"/>
        <end position="628"/>
    </location>
</feature>
<dbReference type="PROSITE" id="PS51104">
    <property type="entry name" value="PTS_EIIC_TYPE_2"/>
    <property type="match status" value="1"/>
</dbReference>
<comment type="subcellular location">
    <subcellularLocation>
        <location evidence="1">Cell inner membrane</location>
        <topology evidence="1">Multi-pass membrane protein</topology>
    </subcellularLocation>
</comment>
<dbReference type="Pfam" id="PF00359">
    <property type="entry name" value="PTS_EIIA_2"/>
    <property type="match status" value="1"/>
</dbReference>
<dbReference type="EMBL" id="JAGFBF010000005">
    <property type="protein sequence ID" value="MBO2990557.1"/>
    <property type="molecule type" value="Genomic_DNA"/>
</dbReference>
<keyword evidence="8 13" id="KW-0812">Transmembrane</keyword>
<dbReference type="GO" id="GO:0005886">
    <property type="term" value="C:plasma membrane"/>
    <property type="evidence" value="ECO:0007669"/>
    <property type="project" value="UniProtKB-SubCell"/>
</dbReference>
<dbReference type="RefSeq" id="WP_208239646.1">
    <property type="nucleotide sequence ID" value="NZ_BAAAQU010000002.1"/>
</dbReference>
<keyword evidence="4" id="KW-0597">Phosphoprotein</keyword>
<dbReference type="CDD" id="cd00211">
    <property type="entry name" value="PTS_IIA_fru"/>
    <property type="match status" value="1"/>
</dbReference>
<dbReference type="InterPro" id="IPR050864">
    <property type="entry name" value="Bacterial_PTS_Sugar_Transport"/>
</dbReference>
<dbReference type="NCBIfam" id="TIGR01427">
    <property type="entry name" value="PTS_IIC_fructo"/>
    <property type="match status" value="1"/>
</dbReference>
<evidence type="ECO:0000256" key="3">
    <source>
        <dbReference type="ARBA" id="ARBA00022475"/>
    </source>
</evidence>
<evidence type="ECO:0000313" key="18">
    <source>
        <dbReference type="Proteomes" id="UP000668403"/>
    </source>
</evidence>
<name>A0A939QEC2_9MICO</name>
<feature type="transmembrane region" description="Helical" evidence="13">
    <location>
        <begin position="648"/>
        <end position="668"/>
    </location>
</feature>
<evidence type="ECO:0000256" key="10">
    <source>
        <dbReference type="ARBA" id="ARBA00022989"/>
    </source>
</evidence>
<protein>
    <submittedName>
        <fullName evidence="17">PTS sugar transporter subunit IIA</fullName>
    </submittedName>
</protein>
<dbReference type="GO" id="GO:0090563">
    <property type="term" value="F:protein-phosphocysteine-sugar phosphotransferase activity"/>
    <property type="evidence" value="ECO:0007669"/>
    <property type="project" value="TreeGrafter"/>
</dbReference>
<evidence type="ECO:0000259" key="16">
    <source>
        <dbReference type="PROSITE" id="PS51104"/>
    </source>
</evidence>
<dbReference type="NCBIfam" id="TIGR00848">
    <property type="entry name" value="fruA"/>
    <property type="match status" value="1"/>
</dbReference>
<dbReference type="GO" id="GO:0022877">
    <property type="term" value="F:protein-N(PI)-phosphohistidine-fructose phosphotransferase system transporter activity"/>
    <property type="evidence" value="ECO:0007669"/>
    <property type="project" value="InterPro"/>
</dbReference>
<evidence type="ECO:0000256" key="6">
    <source>
        <dbReference type="ARBA" id="ARBA00022679"/>
    </source>
</evidence>
<evidence type="ECO:0000256" key="12">
    <source>
        <dbReference type="SAM" id="MobiDB-lite"/>
    </source>
</evidence>
<feature type="domain" description="PTS EIIA type-2" evidence="14">
    <location>
        <begin position="2"/>
        <end position="145"/>
    </location>
</feature>
<dbReference type="InterPro" id="IPR013014">
    <property type="entry name" value="PTS_EIIC_2"/>
</dbReference>
<feature type="region of interest" description="Disordered" evidence="12">
    <location>
        <begin position="283"/>
        <end position="304"/>
    </location>
</feature>
<dbReference type="InterPro" id="IPR016152">
    <property type="entry name" value="PTrfase/Anion_transptr"/>
</dbReference>
<accession>A0A939QEC2</accession>
<dbReference type="InterPro" id="IPR002178">
    <property type="entry name" value="PTS_EIIA_type-2_dom"/>
</dbReference>
<dbReference type="GO" id="GO:0009401">
    <property type="term" value="P:phosphoenolpyruvate-dependent sugar phosphotransferase system"/>
    <property type="evidence" value="ECO:0007669"/>
    <property type="project" value="UniProtKB-KW"/>
</dbReference>
<keyword evidence="3" id="KW-1003">Cell membrane</keyword>
<comment type="caution">
    <text evidence="17">The sequence shown here is derived from an EMBL/GenBank/DDBJ whole genome shotgun (WGS) entry which is preliminary data.</text>
</comment>
<keyword evidence="6" id="KW-0808">Transferase</keyword>
<dbReference type="PROSITE" id="PS51099">
    <property type="entry name" value="PTS_EIIB_TYPE_2"/>
    <property type="match status" value="1"/>
</dbReference>
<dbReference type="InterPro" id="IPR003352">
    <property type="entry name" value="PTS_EIIC"/>
</dbReference>
<keyword evidence="5 17" id="KW-0762">Sugar transport</keyword>
<proteinExistence type="predicted"/>
<feature type="domain" description="PTS EIIC type-2" evidence="16">
    <location>
        <begin position="314"/>
        <end position="678"/>
    </location>
</feature>
<evidence type="ECO:0000256" key="13">
    <source>
        <dbReference type="SAM" id="Phobius"/>
    </source>
</evidence>
<dbReference type="Gene3D" id="3.40.50.2300">
    <property type="match status" value="1"/>
</dbReference>
<evidence type="ECO:0000256" key="9">
    <source>
        <dbReference type="ARBA" id="ARBA00022777"/>
    </source>
</evidence>
<evidence type="ECO:0000256" key="11">
    <source>
        <dbReference type="ARBA" id="ARBA00023136"/>
    </source>
</evidence>
<dbReference type="Pfam" id="PF02378">
    <property type="entry name" value="PTS_EIIC"/>
    <property type="match status" value="1"/>
</dbReference>
<dbReference type="GO" id="GO:0005351">
    <property type="term" value="F:carbohydrate:proton symporter activity"/>
    <property type="evidence" value="ECO:0007669"/>
    <property type="project" value="InterPro"/>
</dbReference>
<dbReference type="PANTHER" id="PTHR30505">
    <property type="entry name" value="FRUCTOSE-LIKE PERMEASE"/>
    <property type="match status" value="1"/>
</dbReference>